<name>A0ABR2CX55_9ROSI</name>
<comment type="caution">
    <text evidence="1">The sequence shown here is derived from an EMBL/GenBank/DDBJ whole genome shotgun (WGS) entry which is preliminary data.</text>
</comment>
<evidence type="ECO:0000313" key="2">
    <source>
        <dbReference type="Proteomes" id="UP001472677"/>
    </source>
</evidence>
<evidence type="ECO:0000313" key="1">
    <source>
        <dbReference type="EMBL" id="KAK8524910.1"/>
    </source>
</evidence>
<sequence length="69" mass="7467">MLGSVVVGSELFRTFWGVCCCSNFFLFSCERHTRVKGACRWPYGFVAVAVGSAGGDANGRLRSNLGWTA</sequence>
<dbReference type="Proteomes" id="UP001472677">
    <property type="component" value="Unassembled WGS sequence"/>
</dbReference>
<keyword evidence="2" id="KW-1185">Reference proteome</keyword>
<proteinExistence type="predicted"/>
<organism evidence="1 2">
    <name type="scientific">Hibiscus sabdariffa</name>
    <name type="common">roselle</name>
    <dbReference type="NCBI Taxonomy" id="183260"/>
    <lineage>
        <taxon>Eukaryota</taxon>
        <taxon>Viridiplantae</taxon>
        <taxon>Streptophyta</taxon>
        <taxon>Embryophyta</taxon>
        <taxon>Tracheophyta</taxon>
        <taxon>Spermatophyta</taxon>
        <taxon>Magnoliopsida</taxon>
        <taxon>eudicotyledons</taxon>
        <taxon>Gunneridae</taxon>
        <taxon>Pentapetalae</taxon>
        <taxon>rosids</taxon>
        <taxon>malvids</taxon>
        <taxon>Malvales</taxon>
        <taxon>Malvaceae</taxon>
        <taxon>Malvoideae</taxon>
        <taxon>Hibiscus</taxon>
    </lineage>
</organism>
<evidence type="ECO:0008006" key="3">
    <source>
        <dbReference type="Google" id="ProtNLM"/>
    </source>
</evidence>
<dbReference type="EMBL" id="JBBPBM010000041">
    <property type="protein sequence ID" value="KAK8524910.1"/>
    <property type="molecule type" value="Genomic_DNA"/>
</dbReference>
<gene>
    <name evidence="1" type="ORF">V6N12_029761</name>
</gene>
<accession>A0ABR2CX55</accession>
<reference evidence="1 2" key="1">
    <citation type="journal article" date="2024" name="G3 (Bethesda)">
        <title>Genome assembly of Hibiscus sabdariffa L. provides insights into metabolisms of medicinal natural products.</title>
        <authorList>
            <person name="Kim T."/>
        </authorList>
    </citation>
    <scope>NUCLEOTIDE SEQUENCE [LARGE SCALE GENOMIC DNA]</scope>
    <source>
        <strain evidence="1">TK-2024</strain>
        <tissue evidence="1">Old leaves</tissue>
    </source>
</reference>
<protein>
    <recommendedName>
        <fullName evidence="3">Secreted protein</fullName>
    </recommendedName>
</protein>